<feature type="region of interest" description="Disordered" evidence="1">
    <location>
        <begin position="813"/>
        <end position="890"/>
    </location>
</feature>
<feature type="region of interest" description="Disordered" evidence="1">
    <location>
        <begin position="471"/>
        <end position="613"/>
    </location>
</feature>
<feature type="compositionally biased region" description="Basic and acidic residues" evidence="1">
    <location>
        <begin position="813"/>
        <end position="870"/>
    </location>
</feature>
<reference evidence="2" key="1">
    <citation type="submission" date="2023-10" db="EMBL/GenBank/DDBJ databases">
        <authorList>
            <person name="Chen Y."/>
            <person name="Shah S."/>
            <person name="Dougan E. K."/>
            <person name="Thang M."/>
            <person name="Chan C."/>
        </authorList>
    </citation>
    <scope>NUCLEOTIDE SEQUENCE [LARGE SCALE GENOMIC DNA]</scope>
</reference>
<feature type="compositionally biased region" description="Basic and acidic residues" evidence="1">
    <location>
        <begin position="325"/>
        <end position="351"/>
    </location>
</feature>
<feature type="compositionally biased region" description="Low complexity" evidence="1">
    <location>
        <begin position="422"/>
        <end position="439"/>
    </location>
</feature>
<accession>A0ABN9Y005</accession>
<evidence type="ECO:0000256" key="1">
    <source>
        <dbReference type="SAM" id="MobiDB-lite"/>
    </source>
</evidence>
<feature type="region of interest" description="Disordered" evidence="1">
    <location>
        <begin position="422"/>
        <end position="455"/>
    </location>
</feature>
<comment type="caution">
    <text evidence="2">The sequence shown here is derived from an EMBL/GenBank/DDBJ whole genome shotgun (WGS) entry which is preliminary data.</text>
</comment>
<dbReference type="Proteomes" id="UP001189429">
    <property type="component" value="Unassembled WGS sequence"/>
</dbReference>
<keyword evidence="3" id="KW-1185">Reference proteome</keyword>
<feature type="region of interest" description="Disordered" evidence="1">
    <location>
        <begin position="303"/>
        <end position="365"/>
    </location>
</feature>
<gene>
    <name evidence="2" type="ORF">PCOR1329_LOCUS81324</name>
</gene>
<feature type="compositionally biased region" description="Basic and acidic residues" evidence="1">
    <location>
        <begin position="601"/>
        <end position="613"/>
    </location>
</feature>
<organism evidence="2 3">
    <name type="scientific">Prorocentrum cordatum</name>
    <dbReference type="NCBI Taxonomy" id="2364126"/>
    <lineage>
        <taxon>Eukaryota</taxon>
        <taxon>Sar</taxon>
        <taxon>Alveolata</taxon>
        <taxon>Dinophyceae</taxon>
        <taxon>Prorocentrales</taxon>
        <taxon>Prorocentraceae</taxon>
        <taxon>Prorocentrum</taxon>
    </lineage>
</organism>
<feature type="compositionally biased region" description="Low complexity" evidence="1">
    <location>
        <begin position="522"/>
        <end position="533"/>
    </location>
</feature>
<evidence type="ECO:0000313" key="3">
    <source>
        <dbReference type="Proteomes" id="UP001189429"/>
    </source>
</evidence>
<feature type="compositionally biased region" description="Low complexity" evidence="1">
    <location>
        <begin position="445"/>
        <end position="454"/>
    </location>
</feature>
<proteinExistence type="predicted"/>
<name>A0ABN9Y005_9DINO</name>
<protein>
    <recommendedName>
        <fullName evidence="4">FHA domain-containing protein</fullName>
    </recommendedName>
</protein>
<evidence type="ECO:0008006" key="4">
    <source>
        <dbReference type="Google" id="ProtNLM"/>
    </source>
</evidence>
<dbReference type="Gene3D" id="2.60.200.20">
    <property type="match status" value="1"/>
</dbReference>
<feature type="compositionally biased region" description="Polar residues" evidence="1">
    <location>
        <begin position="881"/>
        <end position="890"/>
    </location>
</feature>
<evidence type="ECO:0000313" key="2">
    <source>
        <dbReference type="EMBL" id="CAK0905733.1"/>
    </source>
</evidence>
<feature type="compositionally biased region" description="Basic and acidic residues" evidence="1">
    <location>
        <begin position="582"/>
        <end position="593"/>
    </location>
</feature>
<sequence>MMGLLNVDSSTPQLINKSYDPALDGCLFFLLESGKGPLEIGSDERCQIQMPGLEPSMAFVNNQENGSLTIRHEAGRVLLNGRQIGSAEEPMHHGDWLRISYSVVFLVHCPEEAQDNQNSRVKMRRATMMSIQDMEEATEVDDEAYRQFQAHLQVLESSTEIGHFRARVLNRKFKKLLRNISKANAITQLLAPRSRYEWVAELLTDPRAPGGMPECIVRLKKYETGVARWRHVVRHKAMRSKGSKMDSALRLLLEPFTRVALTDGGDGTQTVAEPFRTVALFETEAFEERLQHLQRLQGGLERGEPVDAAAGGGPFSELGPSDVGEVLRREKQLQQELARARQDRGGVERLRRQAAAPQPGGGRLGVLAEASEARLRRQPGGPGGYDPADGSGLQAESFSRDAHLNSLQQQVDAAFSHALAADAQESPGPCSATSSASRPARPRSSRPAASCTTRRAPRCARRWTACARSCGMRRRAGPGRAGRAARELPGRTGAGGVLPREPPLAGERRGRRQPRRRRRAQARWPIARPGAGLARRRHAADRRAETQPGRRPRWRRAEARGRPVAVGRPGAGLARGRGRASCRAEARPCEQPRRLRAGAGRRPEARGGPRPRLARERAWGRVDCRSAPVAYDASAEHSWLTGRGGEILLTAFQTELHYMIYKNGTKCLYLNFNVRDEEEDDDEELDAEIKKLVEQSPPPAELTDEERKQFFRKPKQSDILAATLSSAFTTFTLPEKEEGFDDVKYEWYSKTKSAAYLKNWVLNLKLTLRVEDLQPGEWFTKQWSSWQQQLQQWHAKKTEFELAKKNEREAKRRKILEEKAAAEKKEEEKKDAEMKDAEAKEGEAKEGEEAKEAEKKDEPAEEKEEKKAADEPENDGEEMMSWTSSGWRTS</sequence>
<feature type="compositionally biased region" description="Basic residues" evidence="1">
    <location>
        <begin position="509"/>
        <end position="521"/>
    </location>
</feature>
<dbReference type="EMBL" id="CAUYUJ010021603">
    <property type="protein sequence ID" value="CAK0905733.1"/>
    <property type="molecule type" value="Genomic_DNA"/>
</dbReference>